<proteinExistence type="predicted"/>
<feature type="region of interest" description="Disordered" evidence="1">
    <location>
        <begin position="1"/>
        <end position="21"/>
    </location>
</feature>
<keyword evidence="3" id="KW-1185">Reference proteome</keyword>
<organism evidence="2 3">
    <name type="scientific">Oryza sativa subsp. indica</name>
    <name type="common">Rice</name>
    <dbReference type="NCBI Taxonomy" id="39946"/>
    <lineage>
        <taxon>Eukaryota</taxon>
        <taxon>Viridiplantae</taxon>
        <taxon>Streptophyta</taxon>
        <taxon>Embryophyta</taxon>
        <taxon>Tracheophyta</taxon>
        <taxon>Spermatophyta</taxon>
        <taxon>Magnoliopsida</taxon>
        <taxon>Liliopsida</taxon>
        <taxon>Poales</taxon>
        <taxon>Poaceae</taxon>
        <taxon>BOP clade</taxon>
        <taxon>Oryzoideae</taxon>
        <taxon>Oryzeae</taxon>
        <taxon>Oryzinae</taxon>
        <taxon>Oryza</taxon>
        <taxon>Oryza sativa</taxon>
    </lineage>
</organism>
<sequence>MVGSDEVDREGGVGVDAADLGGGEDDVAWELYGEEGLDVGLLGEVELGVSEDDHVDEAEGDEVVEDGRGEKRATVESAWGARHLPSR</sequence>
<feature type="compositionally biased region" description="Acidic residues" evidence="1">
    <location>
        <begin position="55"/>
        <end position="64"/>
    </location>
</feature>
<dbReference type="AlphaFoldDB" id="A2Z5R4"/>
<dbReference type="Gramene" id="BGIOSGA032658-TA">
    <property type="protein sequence ID" value="BGIOSGA032658-PA"/>
    <property type="gene ID" value="BGIOSGA032658"/>
</dbReference>
<dbReference type="EMBL" id="CM000135">
    <property type="protein sequence ID" value="EAY77948.1"/>
    <property type="molecule type" value="Genomic_DNA"/>
</dbReference>
<reference evidence="2 3" key="1">
    <citation type="journal article" date="2005" name="PLoS Biol.">
        <title>The genomes of Oryza sativa: a history of duplications.</title>
        <authorList>
            <person name="Yu J."/>
            <person name="Wang J."/>
            <person name="Lin W."/>
            <person name="Li S."/>
            <person name="Li H."/>
            <person name="Zhou J."/>
            <person name="Ni P."/>
            <person name="Dong W."/>
            <person name="Hu S."/>
            <person name="Zeng C."/>
            <person name="Zhang J."/>
            <person name="Zhang Y."/>
            <person name="Li R."/>
            <person name="Xu Z."/>
            <person name="Li S."/>
            <person name="Li X."/>
            <person name="Zheng H."/>
            <person name="Cong L."/>
            <person name="Lin L."/>
            <person name="Yin J."/>
            <person name="Geng J."/>
            <person name="Li G."/>
            <person name="Shi J."/>
            <person name="Liu J."/>
            <person name="Lv H."/>
            <person name="Li J."/>
            <person name="Wang J."/>
            <person name="Deng Y."/>
            <person name="Ran L."/>
            <person name="Shi X."/>
            <person name="Wang X."/>
            <person name="Wu Q."/>
            <person name="Li C."/>
            <person name="Ren X."/>
            <person name="Wang J."/>
            <person name="Wang X."/>
            <person name="Li D."/>
            <person name="Liu D."/>
            <person name="Zhang X."/>
            <person name="Ji Z."/>
            <person name="Zhao W."/>
            <person name="Sun Y."/>
            <person name="Zhang Z."/>
            <person name="Bao J."/>
            <person name="Han Y."/>
            <person name="Dong L."/>
            <person name="Ji J."/>
            <person name="Chen P."/>
            <person name="Wu S."/>
            <person name="Liu J."/>
            <person name="Xiao Y."/>
            <person name="Bu D."/>
            <person name="Tan J."/>
            <person name="Yang L."/>
            <person name="Ye C."/>
            <person name="Zhang J."/>
            <person name="Xu J."/>
            <person name="Zhou Y."/>
            <person name="Yu Y."/>
            <person name="Zhang B."/>
            <person name="Zhuang S."/>
            <person name="Wei H."/>
            <person name="Liu B."/>
            <person name="Lei M."/>
            <person name="Yu H."/>
            <person name="Li Y."/>
            <person name="Xu H."/>
            <person name="Wei S."/>
            <person name="He X."/>
            <person name="Fang L."/>
            <person name="Zhang Z."/>
            <person name="Zhang Y."/>
            <person name="Huang X."/>
            <person name="Su Z."/>
            <person name="Tong W."/>
            <person name="Li J."/>
            <person name="Tong Z."/>
            <person name="Li S."/>
            <person name="Ye J."/>
            <person name="Wang L."/>
            <person name="Fang L."/>
            <person name="Lei T."/>
            <person name="Chen C."/>
            <person name="Chen H."/>
            <person name="Xu Z."/>
            <person name="Li H."/>
            <person name="Huang H."/>
            <person name="Zhang F."/>
            <person name="Xu H."/>
            <person name="Li N."/>
            <person name="Zhao C."/>
            <person name="Li S."/>
            <person name="Dong L."/>
            <person name="Huang Y."/>
            <person name="Li L."/>
            <person name="Xi Y."/>
            <person name="Qi Q."/>
            <person name="Li W."/>
            <person name="Zhang B."/>
            <person name="Hu W."/>
            <person name="Zhang Y."/>
            <person name="Tian X."/>
            <person name="Jiao Y."/>
            <person name="Liang X."/>
            <person name="Jin J."/>
            <person name="Gao L."/>
            <person name="Zheng W."/>
            <person name="Hao B."/>
            <person name="Liu S."/>
            <person name="Wang W."/>
            <person name="Yuan L."/>
            <person name="Cao M."/>
            <person name="McDermott J."/>
            <person name="Samudrala R."/>
            <person name="Wang J."/>
            <person name="Wong G.K."/>
            <person name="Yang H."/>
        </authorList>
    </citation>
    <scope>NUCLEOTIDE SEQUENCE [LARGE SCALE GENOMIC DNA]</scope>
    <source>
        <strain evidence="3">cv. 93-11</strain>
    </source>
</reference>
<feature type="compositionally biased region" description="Basic and acidic residues" evidence="1">
    <location>
        <begin position="65"/>
        <end position="74"/>
    </location>
</feature>
<dbReference type="HOGENOM" id="CLU_2487358_0_0_1"/>
<protein>
    <submittedName>
        <fullName evidence="2">Uncharacterized protein</fullName>
    </submittedName>
</protein>
<evidence type="ECO:0000313" key="2">
    <source>
        <dbReference type="EMBL" id="EAY77948.1"/>
    </source>
</evidence>
<accession>A2Z5R4</accession>
<dbReference type="Proteomes" id="UP000007015">
    <property type="component" value="Chromosome 10"/>
</dbReference>
<evidence type="ECO:0000256" key="1">
    <source>
        <dbReference type="SAM" id="MobiDB-lite"/>
    </source>
</evidence>
<evidence type="ECO:0000313" key="3">
    <source>
        <dbReference type="Proteomes" id="UP000007015"/>
    </source>
</evidence>
<feature type="region of interest" description="Disordered" evidence="1">
    <location>
        <begin position="55"/>
        <end position="87"/>
    </location>
</feature>
<gene>
    <name evidence="2" type="ORF">OsI_32991</name>
</gene>
<name>A2Z5R4_ORYSI</name>